<gene>
    <name evidence="3" type="ORF">g.8230</name>
</gene>
<organism evidence="3">
    <name type="scientific">Graphocephala atropunctata</name>
    <dbReference type="NCBI Taxonomy" id="36148"/>
    <lineage>
        <taxon>Eukaryota</taxon>
        <taxon>Metazoa</taxon>
        <taxon>Ecdysozoa</taxon>
        <taxon>Arthropoda</taxon>
        <taxon>Hexapoda</taxon>
        <taxon>Insecta</taxon>
        <taxon>Pterygota</taxon>
        <taxon>Neoptera</taxon>
        <taxon>Paraneoptera</taxon>
        <taxon>Hemiptera</taxon>
        <taxon>Auchenorrhyncha</taxon>
        <taxon>Membracoidea</taxon>
        <taxon>Cicadellidae</taxon>
        <taxon>Cicadellinae</taxon>
        <taxon>Cicadellini</taxon>
        <taxon>Graphocephala</taxon>
    </lineage>
</organism>
<feature type="compositionally biased region" description="Basic residues" evidence="1">
    <location>
        <begin position="116"/>
        <end position="126"/>
    </location>
</feature>
<accession>A0A1B6KTQ5</accession>
<evidence type="ECO:0000256" key="2">
    <source>
        <dbReference type="SAM" id="Phobius"/>
    </source>
</evidence>
<keyword evidence="2" id="KW-0472">Membrane</keyword>
<reference evidence="3" key="1">
    <citation type="submission" date="2015-11" db="EMBL/GenBank/DDBJ databases">
        <title>De novo transcriptome assembly of four potential Pierce s Disease insect vectors from Arizona vineyards.</title>
        <authorList>
            <person name="Tassone E.E."/>
        </authorList>
    </citation>
    <scope>NUCLEOTIDE SEQUENCE</scope>
</reference>
<protein>
    <submittedName>
        <fullName evidence="3">Uncharacterized protein</fullName>
    </submittedName>
</protein>
<keyword evidence="2" id="KW-0812">Transmembrane</keyword>
<feature type="non-terminal residue" evidence="3">
    <location>
        <position position="1"/>
    </location>
</feature>
<sequence length="321" mass="37644">NNTNFFSYYGNFIRPYFYSMSLIYILIMCIHYIGCNPKPNNHTNNLSKGKSVTEMNVVKHTKHDREHEYSQTSHNVQDKKHLKDSGHKDRKRFKKDKNKDSTLYSEESSSHSLKYKDKKKTKSKKRHSEENKDFSLGESDSVGFESDTVKLHLGEGEEFLDFSDLAKMKSLSLDNYTAHSTDDIREGPKENPLLNWTCSPISLQMEQNISTGFLDKRIANRIEHAEDYPDGGTQLIEDMQEFYCYLKHVNQLVVNKERRGNALMRKLVEEDPEFTQIQFDTEELGNHFSWVEEEVEAFEKIMDGICYQWKCLVARYTQKKL</sequence>
<dbReference type="AlphaFoldDB" id="A0A1B6KTQ5"/>
<proteinExistence type="predicted"/>
<name>A0A1B6KTQ5_9HEMI</name>
<evidence type="ECO:0000256" key="1">
    <source>
        <dbReference type="SAM" id="MobiDB-lite"/>
    </source>
</evidence>
<dbReference type="EMBL" id="GEBQ01025145">
    <property type="protein sequence ID" value="JAT14832.1"/>
    <property type="molecule type" value="Transcribed_RNA"/>
</dbReference>
<keyword evidence="2" id="KW-1133">Transmembrane helix</keyword>
<feature type="compositionally biased region" description="Low complexity" evidence="1">
    <location>
        <begin position="101"/>
        <end position="112"/>
    </location>
</feature>
<feature type="compositionally biased region" description="Basic and acidic residues" evidence="1">
    <location>
        <begin position="76"/>
        <end position="87"/>
    </location>
</feature>
<feature type="region of interest" description="Disordered" evidence="1">
    <location>
        <begin position="61"/>
        <end position="139"/>
    </location>
</feature>
<feature type="transmembrane region" description="Helical" evidence="2">
    <location>
        <begin position="16"/>
        <end position="34"/>
    </location>
</feature>
<evidence type="ECO:0000313" key="3">
    <source>
        <dbReference type="EMBL" id="JAT14832.1"/>
    </source>
</evidence>